<name>A0AAV5FMQ8_ELECO</name>
<feature type="region of interest" description="Disordered" evidence="1">
    <location>
        <begin position="122"/>
        <end position="175"/>
    </location>
</feature>
<feature type="transmembrane region" description="Helical" evidence="2">
    <location>
        <begin position="20"/>
        <end position="39"/>
    </location>
</feature>
<gene>
    <name evidence="3" type="primary">gb24962</name>
    <name evidence="3" type="ORF">PR202_gb24962</name>
</gene>
<evidence type="ECO:0000313" key="4">
    <source>
        <dbReference type="Proteomes" id="UP001054889"/>
    </source>
</evidence>
<keyword evidence="4" id="KW-1185">Reference proteome</keyword>
<dbReference type="AlphaFoldDB" id="A0AAV5FMQ8"/>
<keyword evidence="2" id="KW-0472">Membrane</keyword>
<dbReference type="EMBL" id="BQKI01000088">
    <property type="protein sequence ID" value="GJN36124.1"/>
    <property type="molecule type" value="Genomic_DNA"/>
</dbReference>
<reference evidence="3" key="2">
    <citation type="submission" date="2021-12" db="EMBL/GenBank/DDBJ databases">
        <title>Resequencing data analysis of finger millet.</title>
        <authorList>
            <person name="Hatakeyama M."/>
            <person name="Aluri S."/>
            <person name="Balachadran M.T."/>
            <person name="Sivarajan S.R."/>
            <person name="Poveda L."/>
            <person name="Shimizu-Inatsugi R."/>
            <person name="Schlapbach R."/>
            <person name="Sreeman S.M."/>
            <person name="Shimizu K.K."/>
        </authorList>
    </citation>
    <scope>NUCLEOTIDE SEQUENCE</scope>
</reference>
<organism evidence="3 4">
    <name type="scientific">Eleusine coracana subsp. coracana</name>
    <dbReference type="NCBI Taxonomy" id="191504"/>
    <lineage>
        <taxon>Eukaryota</taxon>
        <taxon>Viridiplantae</taxon>
        <taxon>Streptophyta</taxon>
        <taxon>Embryophyta</taxon>
        <taxon>Tracheophyta</taxon>
        <taxon>Spermatophyta</taxon>
        <taxon>Magnoliopsida</taxon>
        <taxon>Liliopsida</taxon>
        <taxon>Poales</taxon>
        <taxon>Poaceae</taxon>
        <taxon>PACMAD clade</taxon>
        <taxon>Chloridoideae</taxon>
        <taxon>Cynodonteae</taxon>
        <taxon>Eleusininae</taxon>
        <taxon>Eleusine</taxon>
    </lineage>
</organism>
<protein>
    <submittedName>
        <fullName evidence="3">Uncharacterized protein</fullName>
    </submittedName>
</protein>
<comment type="caution">
    <text evidence="3">The sequence shown here is derived from an EMBL/GenBank/DDBJ whole genome shotgun (WGS) entry which is preliminary data.</text>
</comment>
<proteinExistence type="predicted"/>
<dbReference type="Proteomes" id="UP001054889">
    <property type="component" value="Unassembled WGS sequence"/>
</dbReference>
<sequence>MAGVVVLCHVTGVHPPSLAVFWHFFSIYVSNIKVVLLLGQGRRRRAHDGDVALAQGVERGVLLPQVAYSVAVAEPSKSATAEPVLGRTEKNMAAKLLRAHDLKTCLCESILAAGMIAGAPPTTVLPRSPHTVDGSKVSKKKRKLPEEEGVKPDPCSPSSPPGLGSFQTQKKPWHDGDTAEWEVARQLLQGIVTPSREWSFTAARPSGVIASSYVTVLQVRR</sequence>
<evidence type="ECO:0000313" key="3">
    <source>
        <dbReference type="EMBL" id="GJN36124.1"/>
    </source>
</evidence>
<evidence type="ECO:0000256" key="1">
    <source>
        <dbReference type="SAM" id="MobiDB-lite"/>
    </source>
</evidence>
<keyword evidence="2" id="KW-0812">Transmembrane</keyword>
<keyword evidence="2" id="KW-1133">Transmembrane helix</keyword>
<evidence type="ECO:0000256" key="2">
    <source>
        <dbReference type="SAM" id="Phobius"/>
    </source>
</evidence>
<accession>A0AAV5FMQ8</accession>
<reference evidence="3" key="1">
    <citation type="journal article" date="2018" name="DNA Res.">
        <title>Multiple hybrid de novo genome assembly of finger millet, an orphan allotetraploid crop.</title>
        <authorList>
            <person name="Hatakeyama M."/>
            <person name="Aluri S."/>
            <person name="Balachadran M.T."/>
            <person name="Sivarajan S.R."/>
            <person name="Patrignani A."/>
            <person name="Gruter S."/>
            <person name="Poveda L."/>
            <person name="Shimizu-Inatsugi R."/>
            <person name="Baeten J."/>
            <person name="Francoijs K.J."/>
            <person name="Nataraja K.N."/>
            <person name="Reddy Y.A.N."/>
            <person name="Phadnis S."/>
            <person name="Ravikumar R.L."/>
            <person name="Schlapbach R."/>
            <person name="Sreeman S.M."/>
            <person name="Shimizu K.K."/>
        </authorList>
    </citation>
    <scope>NUCLEOTIDE SEQUENCE</scope>
</reference>